<comment type="catalytic activity">
    <reaction evidence="2">
        <text>L-lysyl-L-alanine(out) = L-lysyl-L-alanine(in)</text>
        <dbReference type="Rhea" id="RHEA:79399"/>
        <dbReference type="ChEBI" id="CHEBI:229954"/>
    </reaction>
</comment>
<feature type="transmembrane region" description="Helical" evidence="19">
    <location>
        <begin position="466"/>
        <end position="490"/>
    </location>
</feature>
<evidence type="ECO:0000256" key="2">
    <source>
        <dbReference type="ARBA" id="ARBA00044876"/>
    </source>
</evidence>
<evidence type="ECO:0000256" key="12">
    <source>
        <dbReference type="ARBA" id="ARBA00044912"/>
    </source>
</evidence>
<evidence type="ECO:0000256" key="11">
    <source>
        <dbReference type="ARBA" id="ARBA00044903"/>
    </source>
</evidence>
<keyword evidence="19" id="KW-1133">Transmembrane helix</keyword>
<comment type="subcellular location">
    <subcellularLocation>
        <location evidence="1">Membrane</location>
        <topology evidence="1">Multi-pass membrane protein</topology>
    </subcellularLocation>
</comment>
<dbReference type="Pfam" id="PF07690">
    <property type="entry name" value="MFS_1"/>
    <property type="match status" value="1"/>
</dbReference>
<dbReference type="PANTHER" id="PTHR23512">
    <property type="entry name" value="MAJOR FACILITATOR SUPERFAMILY DOMAIN-CONTAINING PROTEIN 1"/>
    <property type="match status" value="1"/>
</dbReference>
<feature type="transmembrane region" description="Helical" evidence="19">
    <location>
        <begin position="7"/>
        <end position="28"/>
    </location>
</feature>
<dbReference type="PANTHER" id="PTHR23512:SF12">
    <property type="entry name" value="TRANSPORTER, PUTATIVE (AFU_ORTHOLOGUE AFUA_4G00260)-RELATED"/>
    <property type="match status" value="1"/>
</dbReference>
<evidence type="ECO:0000313" key="21">
    <source>
        <dbReference type="Proteomes" id="UP000292362"/>
    </source>
</evidence>
<evidence type="ECO:0000256" key="13">
    <source>
        <dbReference type="ARBA" id="ARBA00044919"/>
    </source>
</evidence>
<comment type="caution">
    <text evidence="20">The sequence shown here is derived from an EMBL/GenBank/DDBJ whole genome shotgun (WGS) entry which is preliminary data.</text>
</comment>
<evidence type="ECO:0000256" key="5">
    <source>
        <dbReference type="ARBA" id="ARBA00044884"/>
    </source>
</evidence>
<comment type="catalytic activity">
    <reaction evidence="14">
        <text>L-lysyl-glycine(out) = L-lysyl-glycine(in)</text>
        <dbReference type="Rhea" id="RHEA:79407"/>
        <dbReference type="ChEBI" id="CHEBI:191202"/>
    </reaction>
</comment>
<comment type="catalytic activity">
    <reaction evidence="3">
        <text>L-histidyl-glycine(out) = L-histidyl-glycine(in)</text>
        <dbReference type="Rhea" id="RHEA:79395"/>
        <dbReference type="ChEBI" id="CHEBI:229957"/>
    </reaction>
</comment>
<dbReference type="InterPro" id="IPR036259">
    <property type="entry name" value="MFS_trans_sf"/>
</dbReference>
<feature type="transmembrane region" description="Helical" evidence="19">
    <location>
        <begin position="40"/>
        <end position="59"/>
    </location>
</feature>
<dbReference type="GO" id="GO:0022857">
    <property type="term" value="F:transmembrane transporter activity"/>
    <property type="evidence" value="ECO:0007669"/>
    <property type="project" value="InterPro"/>
</dbReference>
<dbReference type="Proteomes" id="UP000292362">
    <property type="component" value="Unassembled WGS sequence"/>
</dbReference>
<feature type="transmembrane region" description="Helical" evidence="19">
    <location>
        <begin position="372"/>
        <end position="393"/>
    </location>
</feature>
<feature type="transmembrane region" description="Helical" evidence="19">
    <location>
        <begin position="532"/>
        <end position="551"/>
    </location>
</feature>
<evidence type="ECO:0000256" key="7">
    <source>
        <dbReference type="ARBA" id="ARBA00044893"/>
    </source>
</evidence>
<evidence type="ECO:0000256" key="15">
    <source>
        <dbReference type="ARBA" id="ARBA00044985"/>
    </source>
</evidence>
<gene>
    <name evidence="20" type="ORF">CWI37_1507p0020</name>
</gene>
<comment type="catalytic activity">
    <reaction evidence="12">
        <text>L-histidyl-L-alpha-amino acid(out) = L-histidyl-L-alpha-amino acid(in)</text>
        <dbReference type="Rhea" id="RHEA:79379"/>
        <dbReference type="ChEBI" id="CHEBI:229964"/>
    </reaction>
</comment>
<evidence type="ECO:0000256" key="18">
    <source>
        <dbReference type="ARBA" id="ARBA00046376"/>
    </source>
</evidence>
<evidence type="ECO:0000256" key="10">
    <source>
        <dbReference type="ARBA" id="ARBA00044900"/>
    </source>
</evidence>
<comment type="catalytic activity">
    <reaction evidence="4">
        <text>L-alpha-aminoacyl-L-arginine(out) = L-alpha-aminoacyl-L-arginine(in)</text>
        <dbReference type="Rhea" id="RHEA:79367"/>
        <dbReference type="ChEBI" id="CHEBI:229968"/>
    </reaction>
</comment>
<evidence type="ECO:0000256" key="14">
    <source>
        <dbReference type="ARBA" id="ARBA00044924"/>
    </source>
</evidence>
<evidence type="ECO:0000256" key="6">
    <source>
        <dbReference type="ARBA" id="ARBA00044891"/>
    </source>
</evidence>
<dbReference type="VEuPathDB" id="MicrosporidiaDB:CWI37_1507p0020"/>
<dbReference type="AlphaFoldDB" id="A0A4Q9KXS7"/>
<evidence type="ECO:0000256" key="17">
    <source>
        <dbReference type="ARBA" id="ARBA00045709"/>
    </source>
</evidence>
<dbReference type="EMBL" id="PITJ01001507">
    <property type="protein sequence ID" value="TBT98999.1"/>
    <property type="molecule type" value="Genomic_DNA"/>
</dbReference>
<protein>
    <recommendedName>
        <fullName evidence="15">Lysosomal dipeptide transporter MFSD1</fullName>
    </recommendedName>
    <alternativeName>
        <fullName evidence="16">Major facilitator superfamily domain-containing protein 1</fullName>
    </alternativeName>
</protein>
<evidence type="ECO:0000256" key="9">
    <source>
        <dbReference type="ARBA" id="ARBA00044899"/>
    </source>
</evidence>
<accession>A0A4Q9KXS7</accession>
<feature type="transmembrane region" description="Helical" evidence="19">
    <location>
        <begin position="66"/>
        <end position="85"/>
    </location>
</feature>
<comment type="subunit">
    <text evidence="18">Homodimer. Interacts with lysosomal protein GLMP (via lumenal domain); the interaction starts while both proteins are still in the endoplasmic reticulum and is required for stabilization of MFSD1 in lysosomes but has no direct effect on its targeting to lysosomes or transporter activity.</text>
</comment>
<comment type="catalytic activity">
    <reaction evidence="5">
        <text>L-alpha-aminoacyl-L-histidine(out) = L-alpha-aminoacyl-L-histidine(in)</text>
        <dbReference type="Rhea" id="RHEA:79375"/>
        <dbReference type="ChEBI" id="CHEBI:229967"/>
    </reaction>
</comment>
<comment type="catalytic activity">
    <reaction evidence="11">
        <text>L-arginyl-glycine(out) = L-arginyl-glycine(in)</text>
        <dbReference type="Rhea" id="RHEA:79391"/>
        <dbReference type="ChEBI" id="CHEBI:229955"/>
    </reaction>
</comment>
<comment type="function">
    <text evidence="17">Lysosomal dipeptide uniporter that selectively exports lysine, arginine or histidine-containing dipeptides with a net positive charge from the lysosome lumen into the cytosol. Could play a role in a specific type of protein O-glycosylation indirectly regulating macrophages migration and tissue invasion. Also essential for liver homeostasis.</text>
</comment>
<evidence type="ECO:0000256" key="19">
    <source>
        <dbReference type="SAM" id="Phobius"/>
    </source>
</evidence>
<keyword evidence="19" id="KW-0812">Transmembrane</keyword>
<comment type="catalytic activity">
    <reaction evidence="8">
        <text>L-aspartyl-L-lysine(out) = L-aspartyl-L-lysine(in)</text>
        <dbReference type="Rhea" id="RHEA:79411"/>
        <dbReference type="ChEBI" id="CHEBI:229953"/>
    </reaction>
</comment>
<feature type="transmembrane region" description="Helical" evidence="19">
    <location>
        <begin position="497"/>
        <end position="520"/>
    </location>
</feature>
<evidence type="ECO:0000313" key="20">
    <source>
        <dbReference type="EMBL" id="TBT98999.1"/>
    </source>
</evidence>
<dbReference type="Gene3D" id="1.20.1250.20">
    <property type="entry name" value="MFS general substrate transporter like domains"/>
    <property type="match status" value="2"/>
</dbReference>
<dbReference type="InterPro" id="IPR052187">
    <property type="entry name" value="MFSD1"/>
</dbReference>
<comment type="catalytic activity">
    <reaction evidence="6">
        <text>L-lysyl-L-alpha-amino acid(out) = L-lysyl-L-alpha-amino acid(in)</text>
        <dbReference type="Rhea" id="RHEA:79387"/>
        <dbReference type="ChEBI" id="CHEBI:229965"/>
    </reaction>
</comment>
<evidence type="ECO:0000256" key="16">
    <source>
        <dbReference type="ARBA" id="ARBA00045018"/>
    </source>
</evidence>
<evidence type="ECO:0000256" key="8">
    <source>
        <dbReference type="ARBA" id="ARBA00044898"/>
    </source>
</evidence>
<comment type="catalytic activity">
    <reaction evidence="7">
        <text>L-alpha-aminoacyl-L-lysine(out) = L-alpha-aminoacyl-L-lysine(in)</text>
        <dbReference type="Rhea" id="RHEA:79383"/>
        <dbReference type="ChEBI" id="CHEBI:229966"/>
    </reaction>
</comment>
<comment type="catalytic activity">
    <reaction evidence="9">
        <text>L-arginyl-L-alpha-amino acid(out) = L-arginyl-L-alpha-amino acid(in)</text>
        <dbReference type="Rhea" id="RHEA:79371"/>
        <dbReference type="ChEBI" id="CHEBI:84315"/>
    </reaction>
</comment>
<sequence length="566" mass="63482">MENRFKVLLLSSLTMFGFFYAYDIPAALNTHMKLGPNKVILLYSAYALPNMIVPLIFGWSSYIRSSNISIFLCLGICLGHFIFTVGLYLNIYGLMIVGRVVMGIGGESFTVIQNKVISQNFRGKEVSFSMSLFSCISRLGTVTNFIVTPYVALRIGSIFSSVIGLFLTLSGLSICMFLNKRQKVPIFKSLHAQNQEVANMRPFREEPEIYENINQNTNQNNNYNHEINEISNKKVPVGFYENENYQINLTSVDPSYSAWRHNNPSPQSLEFNGLPDFSENEQICARDTTNSNETPVTETQSEIIKNQSDFSTNNSLLTHLKYIPHDIANKTTINNIEHENKLYPATLRKMAEFNKPDPINQQRTSLEAKNSYHSTFSLLVVISFMFAVVWAPFYNIATMLFQKRYKVSGIVAGRFMAVIEGMGILNVLFVGGLADIYGIKLIFITIGSILLILGHTLIFLNKGSAYIPVIILGLSGPFIACYWPCITFLVSPDSLHTGFAIISCVLNIAYTFSPVMVSILISHDPSYDTVEFFILTVSSLAFICIVVLSILNRKMSIGLNKNICTL</sequence>
<dbReference type="CDD" id="cd06174">
    <property type="entry name" value="MFS"/>
    <property type="match status" value="1"/>
</dbReference>
<reference evidence="20 21" key="1">
    <citation type="submission" date="2017-12" db="EMBL/GenBank/DDBJ databases">
        <authorList>
            <person name="Pombert J.-F."/>
            <person name="Haag K.L."/>
            <person name="Ebert D."/>
        </authorList>
    </citation>
    <scope>NUCLEOTIDE SEQUENCE [LARGE SCALE GENOMIC DNA]</scope>
    <source>
        <strain evidence="20">FI-OER-3-3</strain>
    </source>
</reference>
<feature type="transmembrane region" description="Helical" evidence="19">
    <location>
        <begin position="413"/>
        <end position="434"/>
    </location>
</feature>
<dbReference type="GO" id="GO:0016020">
    <property type="term" value="C:membrane"/>
    <property type="evidence" value="ECO:0007669"/>
    <property type="project" value="UniProtKB-SubCell"/>
</dbReference>
<comment type="catalytic activity">
    <reaction evidence="13">
        <text>L-alanyl-L-lysine(out) = L-alanyl-L-lysine(in)</text>
        <dbReference type="Rhea" id="RHEA:79415"/>
        <dbReference type="ChEBI" id="CHEBI:192470"/>
    </reaction>
</comment>
<name>A0A4Q9KXS7_9MICR</name>
<evidence type="ECO:0000256" key="1">
    <source>
        <dbReference type="ARBA" id="ARBA00004141"/>
    </source>
</evidence>
<keyword evidence="19" id="KW-0472">Membrane</keyword>
<evidence type="ECO:0000256" key="3">
    <source>
        <dbReference type="ARBA" id="ARBA00044878"/>
    </source>
</evidence>
<dbReference type="InterPro" id="IPR011701">
    <property type="entry name" value="MFS"/>
</dbReference>
<evidence type="ECO:0000256" key="4">
    <source>
        <dbReference type="ARBA" id="ARBA00044881"/>
    </source>
</evidence>
<organism evidence="20 21">
    <name type="scientific">Hamiltosporidium tvaerminnensis</name>
    <dbReference type="NCBI Taxonomy" id="1176355"/>
    <lineage>
        <taxon>Eukaryota</taxon>
        <taxon>Fungi</taxon>
        <taxon>Fungi incertae sedis</taxon>
        <taxon>Microsporidia</taxon>
        <taxon>Dubosqiidae</taxon>
        <taxon>Hamiltosporidium</taxon>
    </lineage>
</organism>
<proteinExistence type="predicted"/>
<dbReference type="SUPFAM" id="SSF103473">
    <property type="entry name" value="MFS general substrate transporter"/>
    <property type="match status" value="1"/>
</dbReference>
<feature type="transmembrane region" description="Helical" evidence="19">
    <location>
        <begin position="158"/>
        <end position="178"/>
    </location>
</feature>
<comment type="catalytic activity">
    <reaction evidence="10">
        <text>L-lysyl-L-lysine(out) = L-lysyl-L-lysine(in)</text>
        <dbReference type="Rhea" id="RHEA:79403"/>
        <dbReference type="ChEBI" id="CHEBI:229956"/>
    </reaction>
</comment>
<feature type="transmembrane region" description="Helical" evidence="19">
    <location>
        <begin position="441"/>
        <end position="460"/>
    </location>
</feature>